<proteinExistence type="predicted"/>
<dbReference type="EMBL" id="KN847497">
    <property type="protein sequence ID" value="KIW13065.1"/>
    <property type="molecule type" value="Genomic_DNA"/>
</dbReference>
<feature type="domain" description="GPI inositol-deacylase winged helix" evidence="4">
    <location>
        <begin position="663"/>
        <end position="748"/>
    </location>
</feature>
<dbReference type="Pfam" id="PF22939">
    <property type="entry name" value="WHD_GPIID"/>
    <property type="match status" value="1"/>
</dbReference>
<dbReference type="Pfam" id="PF12796">
    <property type="entry name" value="Ank_2"/>
    <property type="match status" value="2"/>
</dbReference>
<dbReference type="SUPFAM" id="SSF53167">
    <property type="entry name" value="Purine and uridine phosphorylases"/>
    <property type="match status" value="1"/>
</dbReference>
<dbReference type="InterPro" id="IPR054471">
    <property type="entry name" value="GPIID_WHD"/>
</dbReference>
<protein>
    <submittedName>
        <fullName evidence="7">Uncharacterized protein</fullName>
    </submittedName>
</protein>
<dbReference type="GO" id="GO:0003824">
    <property type="term" value="F:catalytic activity"/>
    <property type="evidence" value="ECO:0007669"/>
    <property type="project" value="InterPro"/>
</dbReference>
<dbReference type="PROSITE" id="PS50297">
    <property type="entry name" value="ANK_REP_REGION"/>
    <property type="match status" value="4"/>
</dbReference>
<evidence type="ECO:0000259" key="4">
    <source>
        <dbReference type="Pfam" id="PF22939"/>
    </source>
</evidence>
<evidence type="ECO:0000259" key="6">
    <source>
        <dbReference type="Pfam" id="PF24883"/>
    </source>
</evidence>
<feature type="repeat" description="ANK" evidence="2">
    <location>
        <begin position="906"/>
        <end position="938"/>
    </location>
</feature>
<feature type="domain" description="DUF7069" evidence="5">
    <location>
        <begin position="579"/>
        <end position="638"/>
    </location>
</feature>
<dbReference type="InterPro" id="IPR053137">
    <property type="entry name" value="NLR-like"/>
</dbReference>
<evidence type="ECO:0000256" key="1">
    <source>
        <dbReference type="ARBA" id="ARBA00022737"/>
    </source>
</evidence>
<evidence type="ECO:0000259" key="3">
    <source>
        <dbReference type="Pfam" id="PF01048"/>
    </source>
</evidence>
<dbReference type="Gene3D" id="1.25.40.20">
    <property type="entry name" value="Ankyrin repeat-containing domain"/>
    <property type="match status" value="1"/>
</dbReference>
<dbReference type="STRING" id="91928.A0A0D2B389"/>
<gene>
    <name evidence="7" type="ORF">PV08_08252</name>
</gene>
<reference evidence="7 8" key="1">
    <citation type="submission" date="2015-01" db="EMBL/GenBank/DDBJ databases">
        <title>The Genome Sequence of Exophiala spinifera CBS89968.</title>
        <authorList>
            <consortium name="The Broad Institute Genomics Platform"/>
            <person name="Cuomo C."/>
            <person name="de Hoog S."/>
            <person name="Gorbushina A."/>
            <person name="Stielow B."/>
            <person name="Teixiera M."/>
            <person name="Abouelleil A."/>
            <person name="Chapman S.B."/>
            <person name="Priest M."/>
            <person name="Young S.K."/>
            <person name="Wortman J."/>
            <person name="Nusbaum C."/>
            <person name="Birren B."/>
        </authorList>
    </citation>
    <scope>NUCLEOTIDE SEQUENCE [LARGE SCALE GENOMIC DNA]</scope>
    <source>
        <strain evidence="7 8">CBS 89968</strain>
    </source>
</reference>
<dbReference type="PANTHER" id="PTHR46082:SF11">
    <property type="entry name" value="AAA+ ATPASE DOMAIN-CONTAINING PROTEIN-RELATED"/>
    <property type="match status" value="1"/>
</dbReference>
<dbReference type="HOGENOM" id="CLU_000288_34_2_1"/>
<dbReference type="InterPro" id="IPR027417">
    <property type="entry name" value="P-loop_NTPase"/>
</dbReference>
<dbReference type="PRINTS" id="PR01415">
    <property type="entry name" value="ANKYRIN"/>
</dbReference>
<dbReference type="SUPFAM" id="SSF48403">
    <property type="entry name" value="Ankyrin repeat"/>
    <property type="match status" value="1"/>
</dbReference>
<feature type="repeat" description="ANK" evidence="2">
    <location>
        <begin position="942"/>
        <end position="971"/>
    </location>
</feature>
<sequence length="1097" mass="122919">MTAAIATLDERHQPITGQDKLDSNNYVLGRIHGHNVVVACLPAGVYGTNAAARVANDMLRTFTGLRFGLMVGIGGGIPNLPMGLDIRLGDVVISEPDKMFGGVVQYDLRKNLGEGHFESKGTLKSPPTMLLAALSTLQAEHDLEDSHVPAILTKIVSKHRNLARNGYGFPGREKDTLYCAECCGSGFGSADLCNSCAHGTIERSAREDDHPLFWYGTIASGNELIKNAAERDRIRNEFGALCVEMEAAGLMNDFPCLVIRGICDYADSHKNDGWQKYAALTAAAYAKEYLGYVSPEQTKLEKPIQEVIASLASLNQHLAKQSELAGEHLCEVKQAHAKQDQRYQSERHRQCHRAFKTSTYEQFKDVNPDRVDGTCQWVLSHPQYLQWHSRPHDDLLWISADPGCGKSVLTKSLVDREFCSTNQHTVCYFFFKDNEQQDNVATALCALLHQLFTHQPPLISHAISAWEKTDNKLVKEVAELWRILMAVTRDPEAGDIICVLDALDECRQSDQRWLIKMLSQFYSQSSPESSTSSSASRRGRLKFLVTSRPYDDIQAEFEKTIDSLPTIRLRGEEENDQIHSEIDMVIQMRVEQLAKALRLDRATQNQLEMKLLAMEHRTYLWLHLAIDDIRVTYRHSLRPEEALIKSLPVSVEDAYEKILNRVAEEQRSIVKKILQIVVGARRPLSVQEMAIALGIATSTKVTSLAQARLAPTWLEHSICHWCGLFVFINHQKIYLIHQTAKEFLLWDNSSPLSLSGWKHCLDHLGVEKEMARICEEFLGLRDIKPVQRYLIEQFESDEPFWEIEDVLKKDDHLQSFLYYATEHWPSHFRDADMPNDASTMSGLPKLYDVDSPDFNLWFTIFWEMIFREKPPSMSPLRLAALLGHEHVLLQILQSTEITKINEQDDKGNTALYFASRFGHDKVVNVLCGRGADINAQGGFYGNALQATSFGGHEKVVQILLEHGADVNTQGGEYSNALQAASRGGHEKVVQILLDCGANVNTQGRHYGNALNIASRRGHEKVVQILLDYGANVNAQGGVYGNALQVASRRGYENVVQILLEHGADVNARGLHGNALEAASDGGHEKVVQMLRKKIVSG</sequence>
<organism evidence="7 8">
    <name type="scientific">Exophiala spinifera</name>
    <dbReference type="NCBI Taxonomy" id="91928"/>
    <lineage>
        <taxon>Eukaryota</taxon>
        <taxon>Fungi</taxon>
        <taxon>Dikarya</taxon>
        <taxon>Ascomycota</taxon>
        <taxon>Pezizomycotina</taxon>
        <taxon>Eurotiomycetes</taxon>
        <taxon>Chaetothyriomycetidae</taxon>
        <taxon>Chaetothyriales</taxon>
        <taxon>Herpotrichiellaceae</taxon>
        <taxon>Exophiala</taxon>
    </lineage>
</organism>
<dbReference type="PANTHER" id="PTHR46082">
    <property type="entry name" value="ATP/GTP-BINDING PROTEIN-RELATED"/>
    <property type="match status" value="1"/>
</dbReference>
<name>A0A0D2B389_9EURO</name>
<keyword evidence="2" id="KW-0040">ANK repeat</keyword>
<dbReference type="VEuPathDB" id="FungiDB:PV08_08252"/>
<feature type="domain" description="Nephrocystin 3-like N-terminal" evidence="6">
    <location>
        <begin position="373"/>
        <end position="548"/>
    </location>
</feature>
<dbReference type="Gene3D" id="3.40.50.1580">
    <property type="entry name" value="Nucleoside phosphorylase domain"/>
    <property type="match status" value="1"/>
</dbReference>
<evidence type="ECO:0000259" key="5">
    <source>
        <dbReference type="Pfam" id="PF23239"/>
    </source>
</evidence>
<dbReference type="Pfam" id="PF24883">
    <property type="entry name" value="NPHP3_N"/>
    <property type="match status" value="1"/>
</dbReference>
<dbReference type="InterPro" id="IPR035994">
    <property type="entry name" value="Nucleoside_phosphorylase_sf"/>
</dbReference>
<dbReference type="InterPro" id="IPR055497">
    <property type="entry name" value="DUF7069"/>
</dbReference>
<keyword evidence="8" id="KW-1185">Reference proteome</keyword>
<dbReference type="GeneID" id="27335335"/>
<dbReference type="Gene3D" id="3.40.50.300">
    <property type="entry name" value="P-loop containing nucleotide triphosphate hydrolases"/>
    <property type="match status" value="1"/>
</dbReference>
<dbReference type="PROSITE" id="PS50088">
    <property type="entry name" value="ANK_REPEAT"/>
    <property type="match status" value="5"/>
</dbReference>
<feature type="repeat" description="ANK" evidence="2">
    <location>
        <begin position="1005"/>
        <end position="1037"/>
    </location>
</feature>
<dbReference type="Pfam" id="PF01048">
    <property type="entry name" value="PNP_UDP_1"/>
    <property type="match status" value="1"/>
</dbReference>
<dbReference type="Proteomes" id="UP000053328">
    <property type="component" value="Unassembled WGS sequence"/>
</dbReference>
<feature type="repeat" description="ANK" evidence="2">
    <location>
        <begin position="972"/>
        <end position="1004"/>
    </location>
</feature>
<dbReference type="SMART" id="SM00248">
    <property type="entry name" value="ANK"/>
    <property type="match status" value="6"/>
</dbReference>
<dbReference type="RefSeq" id="XP_016233281.1">
    <property type="nucleotide sequence ID" value="XM_016382578.1"/>
</dbReference>
<dbReference type="AlphaFoldDB" id="A0A0D2B389"/>
<dbReference type="InterPro" id="IPR056884">
    <property type="entry name" value="NPHP3-like_N"/>
</dbReference>
<dbReference type="Pfam" id="PF00023">
    <property type="entry name" value="Ank"/>
    <property type="match status" value="1"/>
</dbReference>
<keyword evidence="1" id="KW-0677">Repeat</keyword>
<dbReference type="InterPro" id="IPR036770">
    <property type="entry name" value="Ankyrin_rpt-contain_sf"/>
</dbReference>
<evidence type="ECO:0000313" key="7">
    <source>
        <dbReference type="EMBL" id="KIW13065.1"/>
    </source>
</evidence>
<evidence type="ECO:0000256" key="2">
    <source>
        <dbReference type="PROSITE-ProRule" id="PRU00023"/>
    </source>
</evidence>
<accession>A0A0D2B389</accession>
<feature type="domain" description="Nucleoside phosphorylase" evidence="3">
    <location>
        <begin position="201"/>
        <end position="274"/>
    </location>
</feature>
<evidence type="ECO:0000313" key="8">
    <source>
        <dbReference type="Proteomes" id="UP000053328"/>
    </source>
</evidence>
<feature type="repeat" description="ANK" evidence="2">
    <location>
        <begin position="1041"/>
        <end position="1070"/>
    </location>
</feature>
<dbReference type="Pfam" id="PF23239">
    <property type="entry name" value="DUF7069"/>
    <property type="match status" value="1"/>
</dbReference>
<dbReference type="InterPro" id="IPR002110">
    <property type="entry name" value="Ankyrin_rpt"/>
</dbReference>
<dbReference type="InterPro" id="IPR000845">
    <property type="entry name" value="Nucleoside_phosphorylase_d"/>
</dbReference>
<dbReference type="OrthoDB" id="4160849at2759"/>
<dbReference type="GO" id="GO:0009116">
    <property type="term" value="P:nucleoside metabolic process"/>
    <property type="evidence" value="ECO:0007669"/>
    <property type="project" value="InterPro"/>
</dbReference>